<dbReference type="Pfam" id="PF13581">
    <property type="entry name" value="HATPase_c_2"/>
    <property type="match status" value="1"/>
</dbReference>
<reference evidence="2 3" key="1">
    <citation type="journal article" date="2018" name="Aquat. Microb. Ecol.">
        <title>Gammaproteobacterial methanotrophs dominate.</title>
        <authorList>
            <person name="Rissanen A.J."/>
            <person name="Saarenheimo J."/>
            <person name="Tiirola M."/>
            <person name="Peura S."/>
            <person name="Aalto S.L."/>
            <person name="Karvinen A."/>
            <person name="Nykanen H."/>
        </authorList>
    </citation>
    <scope>NUCLEOTIDE SEQUENCE [LARGE SCALE GENOMIC DNA]</scope>
    <source>
        <strain evidence="2">AMbin10</strain>
    </source>
</reference>
<feature type="domain" description="Histidine kinase/HSP90-like ATPase" evidence="1">
    <location>
        <begin position="28"/>
        <end position="127"/>
    </location>
</feature>
<evidence type="ECO:0000313" key="2">
    <source>
        <dbReference type="EMBL" id="PZN83457.1"/>
    </source>
</evidence>
<organism evidence="2 3">
    <name type="scientific">Candidatus Methylumidiphilus alinenensis</name>
    <dbReference type="NCBI Taxonomy" id="2202197"/>
    <lineage>
        <taxon>Bacteria</taxon>
        <taxon>Pseudomonadati</taxon>
        <taxon>Pseudomonadota</taxon>
        <taxon>Gammaproteobacteria</taxon>
        <taxon>Methylococcales</taxon>
        <taxon>Candidatus Methylumidiphilus</taxon>
    </lineage>
</organism>
<evidence type="ECO:0000313" key="3">
    <source>
        <dbReference type="Proteomes" id="UP000249396"/>
    </source>
</evidence>
<proteinExistence type="predicted"/>
<dbReference type="EMBL" id="QJPH01000187">
    <property type="protein sequence ID" value="PZN83457.1"/>
    <property type="molecule type" value="Genomic_DNA"/>
</dbReference>
<sequence length="127" mass="13829">MPIDTENDIVMARKYVREAAVALGFGVTDVTRIVTATSELTRNIYVYAGSGIIRWHPINGNAAGLELVFEDHGPGIADVSLALKPGYTTSKGLGMGLPGSKRLMDEMEVLSEIGKGTIIRIRKWLKR</sequence>
<protein>
    <submittedName>
        <fullName evidence="2">Anti-sigma regulatory factor</fullName>
    </submittedName>
</protein>
<dbReference type="Proteomes" id="UP000249396">
    <property type="component" value="Unassembled WGS sequence"/>
</dbReference>
<accession>A0A2W4TM81</accession>
<dbReference type="SMART" id="SM00387">
    <property type="entry name" value="HATPase_c"/>
    <property type="match status" value="1"/>
</dbReference>
<comment type="caution">
    <text evidence="2">The sequence shown here is derived from an EMBL/GenBank/DDBJ whole genome shotgun (WGS) entry which is preliminary data.</text>
</comment>
<dbReference type="CDD" id="cd16934">
    <property type="entry name" value="HATPase_RsbT-like"/>
    <property type="match status" value="1"/>
</dbReference>
<dbReference type="SUPFAM" id="SSF55874">
    <property type="entry name" value="ATPase domain of HSP90 chaperone/DNA topoisomerase II/histidine kinase"/>
    <property type="match status" value="1"/>
</dbReference>
<dbReference type="InterPro" id="IPR036890">
    <property type="entry name" value="HATPase_C_sf"/>
</dbReference>
<dbReference type="Gene3D" id="3.30.565.10">
    <property type="entry name" value="Histidine kinase-like ATPase, C-terminal domain"/>
    <property type="match status" value="1"/>
</dbReference>
<gene>
    <name evidence="2" type="ORF">DM484_04465</name>
</gene>
<dbReference type="InterPro" id="IPR003594">
    <property type="entry name" value="HATPase_dom"/>
</dbReference>
<dbReference type="AlphaFoldDB" id="A0A2W4TM81"/>
<name>A0A2W4TM81_9GAMM</name>
<evidence type="ECO:0000259" key="1">
    <source>
        <dbReference type="SMART" id="SM00387"/>
    </source>
</evidence>